<dbReference type="OrthoDB" id="9133496at2"/>
<feature type="region of interest" description="Disordered" evidence="1">
    <location>
        <begin position="25"/>
        <end position="53"/>
    </location>
</feature>
<organism evidence="3 4">
    <name type="scientific">Paraburkholderia phenazinium</name>
    <dbReference type="NCBI Taxonomy" id="60549"/>
    <lineage>
        <taxon>Bacteria</taxon>
        <taxon>Pseudomonadati</taxon>
        <taxon>Pseudomonadota</taxon>
        <taxon>Betaproteobacteria</taxon>
        <taxon>Burkholderiales</taxon>
        <taxon>Burkholderiaceae</taxon>
        <taxon>Paraburkholderia</taxon>
    </lineage>
</organism>
<accession>A0A1N6JCR0</accession>
<evidence type="ECO:0008006" key="5">
    <source>
        <dbReference type="Google" id="ProtNLM"/>
    </source>
</evidence>
<reference evidence="3 4" key="1">
    <citation type="submission" date="2016-11" db="EMBL/GenBank/DDBJ databases">
        <authorList>
            <person name="Jaros S."/>
            <person name="Januszkiewicz K."/>
            <person name="Wedrychowicz H."/>
        </authorList>
    </citation>
    <scope>NUCLEOTIDE SEQUENCE [LARGE SCALE GENOMIC DNA]</scope>
    <source>
        <strain evidence="3 4">GAS86</strain>
    </source>
</reference>
<dbReference type="Pfam" id="PF13663">
    <property type="entry name" value="DUF4148"/>
    <property type="match status" value="1"/>
</dbReference>
<sequence length="89" mass="9153">MKAIKIAALLGILATSSAFAQSNPATAATSNNAPSTVAMSNAAPQDAGTWVPPSQAIAPKTRAQVYGELVQAEKDGQLNYLNTVVYAHP</sequence>
<proteinExistence type="predicted"/>
<dbReference type="Proteomes" id="UP000184693">
    <property type="component" value="Unassembled WGS sequence"/>
</dbReference>
<dbReference type="InterPro" id="IPR025421">
    <property type="entry name" value="DUF4148"/>
</dbReference>
<evidence type="ECO:0000256" key="1">
    <source>
        <dbReference type="SAM" id="MobiDB-lite"/>
    </source>
</evidence>
<gene>
    <name evidence="3" type="ORF">SAMN05444168_4189</name>
</gene>
<name>A0A1N6JCR0_9BURK</name>
<evidence type="ECO:0000313" key="4">
    <source>
        <dbReference type="Proteomes" id="UP000184693"/>
    </source>
</evidence>
<feature type="signal peptide" evidence="2">
    <location>
        <begin position="1"/>
        <end position="20"/>
    </location>
</feature>
<dbReference type="RefSeq" id="WP_074266316.1">
    <property type="nucleotide sequence ID" value="NZ_FSRM01000002.1"/>
</dbReference>
<feature type="compositionally biased region" description="Low complexity" evidence="1">
    <location>
        <begin position="25"/>
        <end position="36"/>
    </location>
</feature>
<evidence type="ECO:0000313" key="3">
    <source>
        <dbReference type="EMBL" id="SIO41929.1"/>
    </source>
</evidence>
<dbReference type="AlphaFoldDB" id="A0A1N6JCR0"/>
<keyword evidence="2" id="KW-0732">Signal</keyword>
<dbReference type="EMBL" id="FSRM01000002">
    <property type="protein sequence ID" value="SIO41929.1"/>
    <property type="molecule type" value="Genomic_DNA"/>
</dbReference>
<protein>
    <recommendedName>
        <fullName evidence="5">DUF4148 domain-containing protein</fullName>
    </recommendedName>
</protein>
<feature type="chain" id="PRO_5012297459" description="DUF4148 domain-containing protein" evidence="2">
    <location>
        <begin position="21"/>
        <end position="89"/>
    </location>
</feature>
<evidence type="ECO:0000256" key="2">
    <source>
        <dbReference type="SAM" id="SignalP"/>
    </source>
</evidence>